<dbReference type="RefSeq" id="WP_203691743.1">
    <property type="nucleotide sequence ID" value="NZ_BAAALC010000021.1"/>
</dbReference>
<feature type="transmembrane region" description="Helical" evidence="1">
    <location>
        <begin position="61"/>
        <end position="80"/>
    </location>
</feature>
<keyword evidence="1" id="KW-0472">Membrane</keyword>
<feature type="transmembrane region" description="Helical" evidence="1">
    <location>
        <begin position="21"/>
        <end position="41"/>
    </location>
</feature>
<sequence>MSLDKIATPPKGLDSSRLYRVIYLPTYALLLFLLVLVWAGAPGDELDFRAAWTTATKLSVLEIALIAVAVIVLAAVLHPLQLTVMRLLEQGPPSWLGAGLLRKWQRHRKRKLEERAALPGPSATKLPDEQVRQAGLAGSELRRRFPLPDHLVRATALGNVLTAMEDLAGRVYSIDTVVAWPRLYAVLGDRMKAVVDDRRDTMDAAVQLTASAGIGAIAAGALLWGAEDWWWLLTLAPLVLAVLCYAGAVKAALAYAESVHVAYDMHRFDLLKALHLATPTCLSAERAIHRQLSDLWRQGVPPDLEYVSEKEAK</sequence>
<gene>
    <name evidence="2" type="ORF">Cco03nite_21330</name>
</gene>
<name>A0A8J3P651_9ACTN</name>
<feature type="transmembrane region" description="Helical" evidence="1">
    <location>
        <begin position="204"/>
        <end position="223"/>
    </location>
</feature>
<protein>
    <submittedName>
        <fullName evidence="2">Uncharacterized protein</fullName>
    </submittedName>
</protein>
<comment type="caution">
    <text evidence="2">The sequence shown here is derived from an EMBL/GenBank/DDBJ whole genome shotgun (WGS) entry which is preliminary data.</text>
</comment>
<keyword evidence="1" id="KW-0812">Transmembrane</keyword>
<feature type="transmembrane region" description="Helical" evidence="1">
    <location>
        <begin position="229"/>
        <end position="248"/>
    </location>
</feature>
<evidence type="ECO:0000313" key="2">
    <source>
        <dbReference type="EMBL" id="GIG05433.1"/>
    </source>
</evidence>
<accession>A0A8J3P651</accession>
<dbReference type="AlphaFoldDB" id="A0A8J3P651"/>
<keyword evidence="1" id="KW-1133">Transmembrane helix</keyword>
<dbReference type="Proteomes" id="UP000630887">
    <property type="component" value="Unassembled WGS sequence"/>
</dbReference>
<keyword evidence="3" id="KW-1185">Reference proteome</keyword>
<proteinExistence type="predicted"/>
<organism evidence="2 3">
    <name type="scientific">Catellatospora coxensis</name>
    <dbReference type="NCBI Taxonomy" id="310354"/>
    <lineage>
        <taxon>Bacteria</taxon>
        <taxon>Bacillati</taxon>
        <taxon>Actinomycetota</taxon>
        <taxon>Actinomycetes</taxon>
        <taxon>Micromonosporales</taxon>
        <taxon>Micromonosporaceae</taxon>
        <taxon>Catellatospora</taxon>
    </lineage>
</organism>
<evidence type="ECO:0000256" key="1">
    <source>
        <dbReference type="SAM" id="Phobius"/>
    </source>
</evidence>
<reference evidence="2 3" key="1">
    <citation type="submission" date="2021-01" db="EMBL/GenBank/DDBJ databases">
        <title>Whole genome shotgun sequence of Catellatospora coxensis NBRC 107359.</title>
        <authorList>
            <person name="Komaki H."/>
            <person name="Tamura T."/>
        </authorList>
    </citation>
    <scope>NUCLEOTIDE SEQUENCE [LARGE SCALE GENOMIC DNA]</scope>
    <source>
        <strain evidence="2 3">NBRC 107359</strain>
    </source>
</reference>
<evidence type="ECO:0000313" key="3">
    <source>
        <dbReference type="Proteomes" id="UP000630887"/>
    </source>
</evidence>
<dbReference type="EMBL" id="BONI01000014">
    <property type="protein sequence ID" value="GIG05433.1"/>
    <property type="molecule type" value="Genomic_DNA"/>
</dbReference>